<dbReference type="Pfam" id="PF07690">
    <property type="entry name" value="MFS_1"/>
    <property type="match status" value="1"/>
</dbReference>
<feature type="transmembrane region" description="Helical" evidence="6">
    <location>
        <begin position="431"/>
        <end position="452"/>
    </location>
</feature>
<protein>
    <recommendedName>
        <fullName evidence="7">Major facilitator superfamily (MFS) profile domain-containing protein</fullName>
    </recommendedName>
</protein>
<evidence type="ECO:0000313" key="8">
    <source>
        <dbReference type="EMBL" id="TPX31639.1"/>
    </source>
</evidence>
<keyword evidence="5 6" id="KW-0472">Membrane</keyword>
<dbReference type="GO" id="GO:0016020">
    <property type="term" value="C:membrane"/>
    <property type="evidence" value="ECO:0007669"/>
    <property type="project" value="UniProtKB-SubCell"/>
</dbReference>
<organism evidence="8 9">
    <name type="scientific">Synchytrium microbalum</name>
    <dbReference type="NCBI Taxonomy" id="1806994"/>
    <lineage>
        <taxon>Eukaryota</taxon>
        <taxon>Fungi</taxon>
        <taxon>Fungi incertae sedis</taxon>
        <taxon>Chytridiomycota</taxon>
        <taxon>Chytridiomycota incertae sedis</taxon>
        <taxon>Chytridiomycetes</taxon>
        <taxon>Synchytriales</taxon>
        <taxon>Synchytriaceae</taxon>
        <taxon>Synchytrium</taxon>
    </lineage>
</organism>
<feature type="transmembrane region" description="Helical" evidence="6">
    <location>
        <begin position="207"/>
        <end position="227"/>
    </location>
</feature>
<feature type="transmembrane region" description="Helical" evidence="6">
    <location>
        <begin position="340"/>
        <end position="360"/>
    </location>
</feature>
<keyword evidence="4 6" id="KW-1133">Transmembrane helix</keyword>
<feature type="transmembrane region" description="Helical" evidence="6">
    <location>
        <begin position="85"/>
        <end position="105"/>
    </location>
</feature>
<proteinExistence type="predicted"/>
<evidence type="ECO:0000313" key="9">
    <source>
        <dbReference type="Proteomes" id="UP000319731"/>
    </source>
</evidence>
<reference evidence="8 9" key="1">
    <citation type="journal article" date="2019" name="Sci. Rep.">
        <title>Comparative genomics of chytrid fungi reveal insights into the obligate biotrophic and pathogenic lifestyle of Synchytrium endobioticum.</title>
        <authorList>
            <person name="van de Vossenberg B.T.L.H."/>
            <person name="Warris S."/>
            <person name="Nguyen H.D.T."/>
            <person name="van Gent-Pelzer M.P.E."/>
            <person name="Joly D.L."/>
            <person name="van de Geest H.C."/>
            <person name="Bonants P.J.M."/>
            <person name="Smith D.S."/>
            <person name="Levesque C.A."/>
            <person name="van der Lee T.A.J."/>
        </authorList>
    </citation>
    <scope>NUCLEOTIDE SEQUENCE [LARGE SCALE GENOMIC DNA]</scope>
    <source>
        <strain evidence="8 9">JEL517</strain>
    </source>
</reference>
<keyword evidence="3 6" id="KW-0812">Transmembrane</keyword>
<feature type="transmembrane region" description="Helical" evidence="6">
    <location>
        <begin position="174"/>
        <end position="195"/>
    </location>
</feature>
<feature type="transmembrane region" description="Helical" evidence="6">
    <location>
        <begin position="117"/>
        <end position="136"/>
    </location>
</feature>
<dbReference type="InterPro" id="IPR036259">
    <property type="entry name" value="MFS_trans_sf"/>
</dbReference>
<dbReference type="FunFam" id="1.20.1250.20:FF:000057">
    <property type="entry name" value="MFS general substrate transporter"/>
    <property type="match status" value="1"/>
</dbReference>
<evidence type="ECO:0000256" key="5">
    <source>
        <dbReference type="ARBA" id="ARBA00023136"/>
    </source>
</evidence>
<dbReference type="Gene3D" id="1.20.1250.20">
    <property type="entry name" value="MFS general substrate transporter like domains"/>
    <property type="match status" value="2"/>
</dbReference>
<evidence type="ECO:0000256" key="3">
    <source>
        <dbReference type="ARBA" id="ARBA00022692"/>
    </source>
</evidence>
<dbReference type="GeneID" id="42006279"/>
<dbReference type="GO" id="GO:0022857">
    <property type="term" value="F:transmembrane transporter activity"/>
    <property type="evidence" value="ECO:0007669"/>
    <property type="project" value="InterPro"/>
</dbReference>
<evidence type="ECO:0000256" key="1">
    <source>
        <dbReference type="ARBA" id="ARBA00004141"/>
    </source>
</evidence>
<dbReference type="AlphaFoldDB" id="A0A507BXR0"/>
<comment type="subcellular location">
    <subcellularLocation>
        <location evidence="1">Membrane</location>
        <topology evidence="1">Multi-pass membrane protein</topology>
    </subcellularLocation>
</comment>
<dbReference type="RefSeq" id="XP_031023013.1">
    <property type="nucleotide sequence ID" value="XM_031170982.1"/>
</dbReference>
<feature type="transmembrane region" description="Helical" evidence="6">
    <location>
        <begin position="302"/>
        <end position="328"/>
    </location>
</feature>
<sequence>MTDIEKKGVEPTEVYTIDWSPEEEAAVRWHIDRTVIPLALAMYVFAFLDRVNIGNARAYSLDTKTGLGAMERQVDNGMTGNDYNMVLSMFFVPYCALEPFSNLALIRFRPSIWLSRIMLTWGIFSSCMAASGSYAALMTIRIFMGCAEAGLFPGVTFWLTFWYKPNEISGRISFFYGGASFATAFSGLIATGVFYMDGAGGLAAWRWIFLLEGLPPVILGIVFYFLIPDYPETCKFLSDREREIACNRLKIDAATAAAKEFKVDEVWGVLREPQLWAQTAIFLLAVIPQYSIAYFQPTILTYIGYTGVAAQWMTVPTNIWNAIVLMILSNVSDRIGDRSGILVVGQLICSIAFIIMATVWSPSGVLYAMLFVTPANAATVSLLHGWVANNHRSHTARGFAMGLMNGLGGVSGAIGGQIYRAADAPHFPIGNSINAGCLIAAALIGMGTRLSFMYMNRKIDARNAALVRSGVELTLEQKFRYTL</sequence>
<dbReference type="InterPro" id="IPR020846">
    <property type="entry name" value="MFS_dom"/>
</dbReference>
<evidence type="ECO:0000256" key="6">
    <source>
        <dbReference type="SAM" id="Phobius"/>
    </source>
</evidence>
<evidence type="ECO:0000259" key="7">
    <source>
        <dbReference type="PROSITE" id="PS50850"/>
    </source>
</evidence>
<dbReference type="InterPro" id="IPR011701">
    <property type="entry name" value="MFS"/>
</dbReference>
<dbReference type="OrthoDB" id="1935484at2759"/>
<keyword evidence="9" id="KW-1185">Reference proteome</keyword>
<dbReference type="Proteomes" id="UP000319731">
    <property type="component" value="Unassembled WGS sequence"/>
</dbReference>
<evidence type="ECO:0000256" key="4">
    <source>
        <dbReference type="ARBA" id="ARBA00022989"/>
    </source>
</evidence>
<dbReference type="PANTHER" id="PTHR43791">
    <property type="entry name" value="PERMEASE-RELATED"/>
    <property type="match status" value="1"/>
</dbReference>
<evidence type="ECO:0000256" key="2">
    <source>
        <dbReference type="ARBA" id="ARBA00022448"/>
    </source>
</evidence>
<feature type="transmembrane region" description="Helical" evidence="6">
    <location>
        <begin position="275"/>
        <end position="296"/>
    </location>
</feature>
<dbReference type="STRING" id="1806994.A0A507BXR0"/>
<dbReference type="EMBL" id="QEAO01000041">
    <property type="protein sequence ID" value="TPX31639.1"/>
    <property type="molecule type" value="Genomic_DNA"/>
</dbReference>
<gene>
    <name evidence="8" type="ORF">SmJEL517_g05054</name>
</gene>
<accession>A0A507BXR0</accession>
<feature type="domain" description="Major facilitator superfamily (MFS) profile" evidence="7">
    <location>
        <begin position="38"/>
        <end position="459"/>
    </location>
</feature>
<dbReference type="PROSITE" id="PS50850">
    <property type="entry name" value="MFS"/>
    <property type="match status" value="1"/>
</dbReference>
<feature type="transmembrane region" description="Helical" evidence="6">
    <location>
        <begin position="399"/>
        <end position="419"/>
    </location>
</feature>
<name>A0A507BXR0_9FUNG</name>
<dbReference type="SUPFAM" id="SSF103473">
    <property type="entry name" value="MFS general substrate transporter"/>
    <property type="match status" value="1"/>
</dbReference>
<keyword evidence="2" id="KW-0813">Transport</keyword>
<dbReference type="PANTHER" id="PTHR43791:SF36">
    <property type="entry name" value="TRANSPORTER, PUTATIVE (AFU_ORTHOLOGUE AFUA_6G08340)-RELATED"/>
    <property type="match status" value="1"/>
</dbReference>
<feature type="transmembrane region" description="Helical" evidence="6">
    <location>
        <begin position="366"/>
        <end position="387"/>
    </location>
</feature>
<comment type="caution">
    <text evidence="8">The sequence shown here is derived from an EMBL/GenBank/DDBJ whole genome shotgun (WGS) entry which is preliminary data.</text>
</comment>
<feature type="transmembrane region" description="Helical" evidence="6">
    <location>
        <begin position="142"/>
        <end position="162"/>
    </location>
</feature>